<evidence type="ECO:0000313" key="2">
    <source>
        <dbReference type="EMBL" id="AZQ77374.1"/>
    </source>
</evidence>
<accession>A0A3Q9G825</accession>
<dbReference type="KEGG" id="flh:EJ997_08550"/>
<organism evidence="2 3">
    <name type="scientific">Flaviflexus ciconiae</name>
    <dbReference type="NCBI Taxonomy" id="2496867"/>
    <lineage>
        <taxon>Bacteria</taxon>
        <taxon>Bacillati</taxon>
        <taxon>Actinomycetota</taxon>
        <taxon>Actinomycetes</taxon>
        <taxon>Actinomycetales</taxon>
        <taxon>Actinomycetaceae</taxon>
        <taxon>Flaviflexus</taxon>
    </lineage>
</organism>
<reference evidence="2 3" key="1">
    <citation type="submission" date="2018-12" db="EMBL/GenBank/DDBJ databases">
        <title>Complete genome sequence of Flaviflexus sp. H23T48.</title>
        <authorList>
            <person name="Bae J.-W."/>
            <person name="Lee J.-Y."/>
        </authorList>
    </citation>
    <scope>NUCLEOTIDE SEQUENCE [LARGE SCALE GENOMIC DNA]</scope>
    <source>
        <strain evidence="2 3">H23T48</strain>
    </source>
</reference>
<evidence type="ECO:0000256" key="1">
    <source>
        <dbReference type="SAM" id="MobiDB-lite"/>
    </source>
</evidence>
<feature type="region of interest" description="Disordered" evidence="1">
    <location>
        <begin position="893"/>
        <end position="914"/>
    </location>
</feature>
<protein>
    <submittedName>
        <fullName evidence="2">Uncharacterized protein</fullName>
    </submittedName>
</protein>
<gene>
    <name evidence="2" type="ORF">EJ997_08550</name>
</gene>
<dbReference type="AlphaFoldDB" id="A0A3Q9G825"/>
<dbReference type="Proteomes" id="UP000280344">
    <property type="component" value="Chromosome"/>
</dbReference>
<sequence>MSDGATQFPTVPDTEADINAFGEAVNNVGESLLSTQIAQAGPGNLPASWEGNASDAYASSALSYQSQLIELSDDFAPVQSAIDAYASVVTTTNTTIVGLQEDWDTANETFRREKGALDSTVTSLTQEEYDEELRRITLKRDTQHSDLTNTYNRTLETLNAEADAQANAILAHHDSIVSPETRAGGRELIATTLFDDIPVLDGAAEQEYYGERAEEAAVLFEDGQLTLEEVETFLTEYGEDSSNPFFANALADKVGAYNLTGALISLEQYGVLALGNDDYDGDGVPDEFDPTQLDTAATQIGSIFVLASGGANLADPDSAAAWEAVQPGIAYDGGQSVSSAQVEFRNGIMEAGNTDFTAPSPHDPNPDQHYDPYYGKHGYDYIITAMGAAATGNEWLVAGDEFFNGTGNTDTSVAQDILEWEATYGGARHEASVGPWNTDGTSLYSGARTEEGYSNAGMTLARLMDSVGTINPTDPHAQFLTEMNEDRRDYVQTFLASDTEFLDENMNVAEYMTGHRHIGYEWSDKGELWAEIMTEATDPRLNELPVEPGPGATAEEIAAYETAKDEWIDDNRKAGIVAVGLTEGYQYGLNHVAEVEGITGFALRSGEEGFGSNNSELRNQLGFILEPYADDFVTSFNGRYDDSGTYNPDEENWRDGVRIQFHDGVVQDFYGDQSMFRDMSHHQPEEGKSGIDVFSEEIDRLMREDIELAIADGADLDGIARAAAEYAPISYLLNMAETMTEVEAAHAADFRNETISFLTGQIEFSEDHPGATVPLEILVDWLFPTDHVEHADVAAAVAHDEAIAHFQEQIYSATWNSWYEGDWQSAFDTGAGVSDPIEYLQAKSEANYALDDDYFLTFLDENGELKPWEELNDTQRTEVLLFLEYEGLVGDQSVLNTTDEGGRNEPENYQPRGG</sequence>
<keyword evidence="3" id="KW-1185">Reference proteome</keyword>
<proteinExistence type="predicted"/>
<name>A0A3Q9G825_9ACTO</name>
<dbReference type="RefSeq" id="WP_126704177.1">
    <property type="nucleotide sequence ID" value="NZ_CP034593.1"/>
</dbReference>
<dbReference type="EMBL" id="CP034593">
    <property type="protein sequence ID" value="AZQ77374.1"/>
    <property type="molecule type" value="Genomic_DNA"/>
</dbReference>
<evidence type="ECO:0000313" key="3">
    <source>
        <dbReference type="Proteomes" id="UP000280344"/>
    </source>
</evidence>
<dbReference type="OrthoDB" id="3261388at2"/>